<organism evidence="1 2">
    <name type="scientific">Microbacterium lacticum</name>
    <dbReference type="NCBI Taxonomy" id="33885"/>
    <lineage>
        <taxon>Bacteria</taxon>
        <taxon>Bacillati</taxon>
        <taxon>Actinomycetota</taxon>
        <taxon>Actinomycetes</taxon>
        <taxon>Micrococcales</taxon>
        <taxon>Microbacteriaceae</taxon>
        <taxon>Microbacterium</taxon>
    </lineage>
</organism>
<name>A0A4Y3USW9_9MICO</name>
<evidence type="ECO:0000313" key="1">
    <source>
        <dbReference type="EMBL" id="TQM90849.1"/>
    </source>
</evidence>
<comment type="caution">
    <text evidence="1">The sequence shown here is derived from an EMBL/GenBank/DDBJ whole genome shotgun (WGS) entry which is preliminary data.</text>
</comment>
<keyword evidence="2" id="KW-1185">Reference proteome</keyword>
<protein>
    <recommendedName>
        <fullName evidence="3">Abi-like protein</fullName>
    </recommendedName>
</protein>
<dbReference type="Proteomes" id="UP000319804">
    <property type="component" value="Unassembled WGS sequence"/>
</dbReference>
<dbReference type="EMBL" id="VFPS01000006">
    <property type="protein sequence ID" value="TQM90849.1"/>
    <property type="molecule type" value="Genomic_DNA"/>
</dbReference>
<proteinExistence type="predicted"/>
<sequence>MTVRRVDWVSPARFAPFLTACDDDEQLAWDLYEWNARVASALFECFHHTEVLLRNSMMTRLSTIHPLDYPWQQALESVVKATERRMDATTKVATPDAIISELTLGFWTNLLEQRPANEELWRKHLRHVFPGSPGTREAVHKAVTDMRNLRNRCAHQDSLLDFDPGIELKKLLSLVEWIDPHAREWIEGIQSVSAIALARPVPPVRDVVVIAATTETIDMYERVAAYVCGNDRSIAQVTHVGFYLNKQIEPYFPRVEERIVPARWNLEEVKRLSLSDAPADRDLAKVMGYCLKNGWEPGAQVQVFLLSPKKASSTTKRQGPIIHEKSGRGSAFVKNPRYFAHSALVAADNTTHLS</sequence>
<reference evidence="1 2" key="1">
    <citation type="submission" date="2019-06" db="EMBL/GenBank/DDBJ databases">
        <title>Sequencing the genomes of 1000 actinobacteria strains.</title>
        <authorList>
            <person name="Klenk H.-P."/>
        </authorList>
    </citation>
    <scope>NUCLEOTIDE SEQUENCE [LARGE SCALE GENOMIC DNA]</scope>
    <source>
        <strain evidence="1 2">DSM 20427</strain>
    </source>
</reference>
<gene>
    <name evidence="1" type="ORF">FHX68_2696</name>
</gene>
<dbReference type="OrthoDB" id="3418622at2"/>
<dbReference type="RefSeq" id="WP_141381620.1">
    <property type="nucleotide sequence ID" value="NZ_BJNA01000111.1"/>
</dbReference>
<dbReference type="AlphaFoldDB" id="A0A4Y3USW9"/>
<evidence type="ECO:0000313" key="2">
    <source>
        <dbReference type="Proteomes" id="UP000319804"/>
    </source>
</evidence>
<evidence type="ECO:0008006" key="3">
    <source>
        <dbReference type="Google" id="ProtNLM"/>
    </source>
</evidence>
<accession>A0A4Y3USW9</accession>